<feature type="region of interest" description="Disordered" evidence="1">
    <location>
        <begin position="359"/>
        <end position="379"/>
    </location>
</feature>
<proteinExistence type="predicted"/>
<keyword evidence="3" id="KW-1185">Reference proteome</keyword>
<evidence type="ECO:0000313" key="3">
    <source>
        <dbReference type="Proteomes" id="UP000187495"/>
    </source>
</evidence>
<reference evidence="3" key="1">
    <citation type="submission" date="2017-01" db="EMBL/GenBank/DDBJ databases">
        <authorList>
            <person name="Varghese N."/>
            <person name="Submissions S."/>
        </authorList>
    </citation>
    <scope>NUCLEOTIDE SEQUENCE [LARGE SCALE GENOMIC DNA]</scope>
    <source>
        <strain evidence="3">DSM 21768</strain>
    </source>
</reference>
<organism evidence="2 3">
    <name type="scientific">Moraxella cuniculi DSM 21768</name>
    <dbReference type="NCBI Taxonomy" id="1122245"/>
    <lineage>
        <taxon>Bacteria</taxon>
        <taxon>Pseudomonadati</taxon>
        <taxon>Pseudomonadota</taxon>
        <taxon>Gammaproteobacteria</taxon>
        <taxon>Moraxellales</taxon>
        <taxon>Moraxellaceae</taxon>
        <taxon>Moraxella</taxon>
    </lineage>
</organism>
<dbReference type="STRING" id="34061.B0189_11035"/>
<gene>
    <name evidence="2" type="ORF">SAMN02745664_12611</name>
</gene>
<evidence type="ECO:0000313" key="2">
    <source>
        <dbReference type="EMBL" id="SIS09121.1"/>
    </source>
</evidence>
<accession>A0A1N7G967</accession>
<sequence>MDVFNRQLHPDEIKLILDENTVEEFRKKYNLSKEEAEMELVRVAAAYKGKDWSDIYNLESYDTDGEYKSGAPAPRALTYIWSKMNDKERKAFNANSDEYYNPKINLRQLFDEIEDVKIQRAIEILYVPANPQVAHGDFVLGGQLGANQANAEASIKKDFLNLIPNPKLIFQYAKGSLTSNEVGLYDDKVMQTYYENLLRIQGKYKDLGYIQGKDWNETQKQIGASGVLLPVGGAASSVVRTIKIVDKPVNSPGKFDTIDQNGTQGYSTASTESIKNTETYFRVEGGGSGNKTSQNRITVNGDGTIKINTGCSGQLCVSTLGSDHAKYYLSEKRPNGQVVVFEVDSDLHNFIMQEAVPQNPNLRRSNSDPNAPKITDINTPGTSIELPKIWNSLLEEYSSRTRILSEREFLKEFGERVND</sequence>
<name>A0A1N7G967_9GAMM</name>
<evidence type="ECO:0000256" key="1">
    <source>
        <dbReference type="SAM" id="MobiDB-lite"/>
    </source>
</evidence>
<protein>
    <submittedName>
        <fullName evidence="2">Uncharacterized protein</fullName>
    </submittedName>
</protein>
<dbReference type="AlphaFoldDB" id="A0A1N7G967"/>
<feature type="compositionally biased region" description="Polar residues" evidence="1">
    <location>
        <begin position="359"/>
        <end position="369"/>
    </location>
</feature>
<dbReference type="Proteomes" id="UP000187495">
    <property type="component" value="Unassembled WGS sequence"/>
</dbReference>
<dbReference type="EMBL" id="FTNU01000026">
    <property type="protein sequence ID" value="SIS09121.1"/>
    <property type="molecule type" value="Genomic_DNA"/>
</dbReference>